<accession>A0A7Y7XBU5</accession>
<name>A0A7Y7XBU5_9PSED</name>
<dbReference type="Proteomes" id="UP000539985">
    <property type="component" value="Unassembled WGS sequence"/>
</dbReference>
<comment type="caution">
    <text evidence="1">The sequence shown here is derived from an EMBL/GenBank/DDBJ whole genome shotgun (WGS) entry which is preliminary data.</text>
</comment>
<evidence type="ECO:0000313" key="1">
    <source>
        <dbReference type="EMBL" id="NWB96851.1"/>
    </source>
</evidence>
<gene>
    <name evidence="1" type="ORF">HX882_13185</name>
</gene>
<reference evidence="1 2" key="1">
    <citation type="submission" date="2020-04" db="EMBL/GenBank/DDBJ databases">
        <title>Molecular characterization of pseudomonads from Agaricus bisporus reveal novel blotch 2 pathogens in Western Europe.</title>
        <authorList>
            <person name="Taparia T."/>
            <person name="Krijger M."/>
            <person name="Haynes E."/>
            <person name="Elpinstone J.G."/>
            <person name="Noble R."/>
            <person name="Van Der Wolf J."/>
        </authorList>
    </citation>
    <scope>NUCLEOTIDE SEQUENCE [LARGE SCALE GENOMIC DNA]</scope>
    <source>
        <strain evidence="1 2">H7001</strain>
    </source>
</reference>
<dbReference type="AlphaFoldDB" id="A0A7Y7XBU5"/>
<evidence type="ECO:0000313" key="2">
    <source>
        <dbReference type="Proteomes" id="UP000539985"/>
    </source>
</evidence>
<organism evidence="1 2">
    <name type="scientific">Pseudomonas gingeri</name>
    <dbReference type="NCBI Taxonomy" id="117681"/>
    <lineage>
        <taxon>Bacteria</taxon>
        <taxon>Pseudomonadati</taxon>
        <taxon>Pseudomonadota</taxon>
        <taxon>Gammaproteobacteria</taxon>
        <taxon>Pseudomonadales</taxon>
        <taxon>Pseudomonadaceae</taxon>
        <taxon>Pseudomonas</taxon>
    </lineage>
</organism>
<dbReference type="EMBL" id="JACAQB010000006">
    <property type="protein sequence ID" value="NWB96851.1"/>
    <property type="molecule type" value="Genomic_DNA"/>
</dbReference>
<dbReference type="RefSeq" id="WP_177102293.1">
    <property type="nucleotide sequence ID" value="NZ_JACAQB010000006.1"/>
</dbReference>
<proteinExistence type="predicted"/>
<protein>
    <submittedName>
        <fullName evidence="1">Uncharacterized protein</fullName>
    </submittedName>
</protein>
<sequence length="94" mass="10661">MENKIARTIPPANKRSNRGHLAIALKTPHNDIESKNRIAAILRTRSYCRAPFIDGEIKYQTHKGIIKIKQALTNAVIVFFHHGTSLLAKKRNSF</sequence>